<evidence type="ECO:0000256" key="1">
    <source>
        <dbReference type="SAM" id="SignalP"/>
    </source>
</evidence>
<dbReference type="AlphaFoldDB" id="A0A2P4UHZ3"/>
<name>A0A2P4UHZ3_9ACTN</name>
<keyword evidence="3" id="KW-0378">Hydrolase</keyword>
<dbReference type="CDD" id="cd00229">
    <property type="entry name" value="SGNH_hydrolase"/>
    <property type="match status" value="1"/>
</dbReference>
<dbReference type="RefSeq" id="WP_103563785.1">
    <property type="nucleotide sequence ID" value="NZ_MTBP01000002.1"/>
</dbReference>
<comment type="caution">
    <text evidence="3">The sequence shown here is derived from an EMBL/GenBank/DDBJ whole genome shotgun (WGS) entry which is preliminary data.</text>
</comment>
<dbReference type="InterPro" id="IPR036514">
    <property type="entry name" value="SGNH_hydro_sf"/>
</dbReference>
<dbReference type="GO" id="GO:0016787">
    <property type="term" value="F:hydrolase activity"/>
    <property type="evidence" value="ECO:0007669"/>
    <property type="project" value="UniProtKB-KW"/>
</dbReference>
<protein>
    <submittedName>
        <fullName evidence="3">GDSL-like Lipase/Acylhydrolase</fullName>
    </submittedName>
</protein>
<dbReference type="Pfam" id="PF13472">
    <property type="entry name" value="Lipase_GDSL_2"/>
    <property type="match status" value="1"/>
</dbReference>
<keyword evidence="1" id="KW-0732">Signal</keyword>
<feature type="chain" id="PRO_5038435643" evidence="1">
    <location>
        <begin position="29"/>
        <end position="249"/>
    </location>
</feature>
<accession>A0A2P4UHZ3</accession>
<evidence type="ECO:0000313" key="4">
    <source>
        <dbReference type="Proteomes" id="UP000242367"/>
    </source>
</evidence>
<feature type="signal peptide" evidence="1">
    <location>
        <begin position="1"/>
        <end position="28"/>
    </location>
</feature>
<gene>
    <name evidence="3" type="ORF">BTM25_33180</name>
</gene>
<evidence type="ECO:0000313" key="3">
    <source>
        <dbReference type="EMBL" id="POM24684.1"/>
    </source>
</evidence>
<dbReference type="Proteomes" id="UP000242367">
    <property type="component" value="Unassembled WGS sequence"/>
</dbReference>
<evidence type="ECO:0000259" key="2">
    <source>
        <dbReference type="Pfam" id="PF13472"/>
    </source>
</evidence>
<proteinExistence type="predicted"/>
<dbReference type="Gene3D" id="3.40.50.1110">
    <property type="entry name" value="SGNH hydrolase"/>
    <property type="match status" value="1"/>
</dbReference>
<keyword evidence="4" id="KW-1185">Reference proteome</keyword>
<feature type="domain" description="SGNH hydrolase-type esterase" evidence="2">
    <location>
        <begin position="53"/>
        <end position="225"/>
    </location>
</feature>
<organism evidence="3 4">
    <name type="scientific">Actinomadura rubteroloni</name>
    <dbReference type="NCBI Taxonomy" id="1926885"/>
    <lineage>
        <taxon>Bacteria</taxon>
        <taxon>Bacillati</taxon>
        <taxon>Actinomycetota</taxon>
        <taxon>Actinomycetes</taxon>
        <taxon>Streptosporangiales</taxon>
        <taxon>Thermomonosporaceae</taxon>
        <taxon>Actinomadura</taxon>
    </lineage>
</organism>
<dbReference type="EMBL" id="MTBP01000002">
    <property type="protein sequence ID" value="POM24684.1"/>
    <property type="molecule type" value="Genomic_DNA"/>
</dbReference>
<dbReference type="SUPFAM" id="SSF52266">
    <property type="entry name" value="SGNH hydrolase"/>
    <property type="match status" value="1"/>
</dbReference>
<reference evidence="3 4" key="1">
    <citation type="journal article" date="2017" name="Chemistry">
        <title>Isolation, Biosynthesis and Chemical Modifications of Rubterolones A-F: Rare Tropolone Alkaloids from Actinomadura sp. 5-2.</title>
        <authorList>
            <person name="Guo H."/>
            <person name="Benndorf R."/>
            <person name="Leichnitz D."/>
            <person name="Klassen J.L."/>
            <person name="Vollmers J."/>
            <person name="Gorls H."/>
            <person name="Steinacker M."/>
            <person name="Weigel C."/>
            <person name="Dahse H.M."/>
            <person name="Kaster A.K."/>
            <person name="de Beer Z.W."/>
            <person name="Poulsen M."/>
            <person name="Beemelmanns C."/>
        </authorList>
    </citation>
    <scope>NUCLEOTIDE SEQUENCE [LARGE SCALE GENOMIC DNA]</scope>
    <source>
        <strain evidence="3 4">5-2</strain>
    </source>
</reference>
<sequence length="249" mass="26033" precursor="true">MRSRRARRAAAFAALCAALPLTGCSAFSTDVRGGAEPAAVSPAPAAAAPVVMFFGDSYTVGKKGTLPENTYAAATARLLGWQVVLAGRAGTGFVSTGTGTVAFRPLFESQLGWRPAPDLLIISGGHNDARFPPQKVAAAARDLLDLAARRWPGTRRLLIGPLWGNGSPPPDALAVRDALALTAEQSKIPFVDPISEGWITGDHGDGTGNAPRYILPDGTHPTVAGGRYVAARLVQDLRRLGLTHPVRGR</sequence>
<dbReference type="InterPro" id="IPR013830">
    <property type="entry name" value="SGNH_hydro"/>
</dbReference>